<evidence type="ECO:0000256" key="1">
    <source>
        <dbReference type="SAM" id="Coils"/>
    </source>
</evidence>
<dbReference type="RefSeq" id="WP_277898973.1">
    <property type="nucleotide sequence ID" value="NZ_JAPMUA010000002.1"/>
</dbReference>
<feature type="coiled-coil region" evidence="1">
    <location>
        <begin position="91"/>
        <end position="121"/>
    </location>
</feature>
<feature type="coiled-coil region" evidence="1">
    <location>
        <begin position="354"/>
        <end position="560"/>
    </location>
</feature>
<protein>
    <submittedName>
        <fullName evidence="2">Uncharacterized protein</fullName>
    </submittedName>
</protein>
<proteinExistence type="predicted"/>
<gene>
    <name evidence="2" type="ORF">OSR52_07805</name>
</gene>
<keyword evidence="1" id="KW-0175">Coiled coil</keyword>
<accession>A0ABT6FRP1</accession>
<dbReference type="Proteomes" id="UP001153642">
    <property type="component" value="Unassembled WGS sequence"/>
</dbReference>
<feature type="coiled-coil region" evidence="1">
    <location>
        <begin position="592"/>
        <end position="619"/>
    </location>
</feature>
<evidence type="ECO:0000313" key="2">
    <source>
        <dbReference type="EMBL" id="MDG3585771.1"/>
    </source>
</evidence>
<dbReference type="EMBL" id="JAPMUA010000002">
    <property type="protein sequence ID" value="MDG3585771.1"/>
    <property type="molecule type" value="Genomic_DNA"/>
</dbReference>
<comment type="caution">
    <text evidence="2">The sequence shown here is derived from an EMBL/GenBank/DDBJ whole genome shotgun (WGS) entry which is preliminary data.</text>
</comment>
<sequence length="823" mass="90163">MAQKVNILDLDINTDGLIKKLGDTKKSIDELKESQKELKKQGDTNSEQYVKNEAQLKSLTSSFNNQKKVVEQLIDEQGKQVQVTTKLTSAITKENKSIDEASNNNKELKKLRNQLNTSTKEGAQAVELINDKIDKNNAFIKQNTSRLEQQKQSIGGYTSAINKAKIGVKAFGAALKATGILLIVGAITKFTEALTRNQKIANTINTVFNAISITFDKVVGTVVDTVTQVYNATNGFDNLTKTAKGLITLGLTPVQLAFHGIKASILGAQLLWEKSIFGNNDSTKIKELEDDLANTKATIDELGKQAIIAGKQVYNNIGGAYDELKETGKAIANNVSKIDYSKIIDDAKALTDIKNNMERLVIQQEGIIQQFERQAEKLRQARDDESKTIEERKKINEELAKVLDEQAEAELKLIDLKISGASKEASLNKGNIDLENEVLRLKNERLEVENRIEGQRSEYLANQNALNNEEIAQLQDFQARKKAIEDEIRAYTIENDFEYREQKILADYEAQQKELENLRLTEQQKTDLLLLAQTERDAQLQQLKEEQRQAEIENDLINLEIDRQAQAENWQFNLDGQLNYLNKQKQQELSTADKTGKDKTKIEEKYAKLEEKIKQATAQAKLNIASQTLGNMVAIMGKESTAGKAFAIAQATIDTYASAVAAYNAMAGIPIVGPALGAVAAAAAVAAGIANVKQITSTKEPSMPSTDINGYATGGRINGGQAISRSNGDNRLITAKDGEVILNENQQALLGGDALFKSIGVPGFATGGVVGKPSNTASPLIDYNLLTQSMLVAYSNAPSPVVSVEEINDVNNRVSVIQSGANL</sequence>
<organism evidence="2 3">
    <name type="scientific">Galbibacter pacificus</name>
    <dbReference type="NCBI Taxonomy" id="2996052"/>
    <lineage>
        <taxon>Bacteria</taxon>
        <taxon>Pseudomonadati</taxon>
        <taxon>Bacteroidota</taxon>
        <taxon>Flavobacteriia</taxon>
        <taxon>Flavobacteriales</taxon>
        <taxon>Flavobacteriaceae</taxon>
        <taxon>Galbibacter</taxon>
    </lineage>
</organism>
<evidence type="ECO:0000313" key="3">
    <source>
        <dbReference type="Proteomes" id="UP001153642"/>
    </source>
</evidence>
<reference evidence="2" key="1">
    <citation type="submission" date="2022-11" db="EMBL/GenBank/DDBJ databases">
        <title>High-quality draft genome sequence of Galbibacter sp. strain CMA-7.</title>
        <authorList>
            <person name="Wei L."/>
            <person name="Dong C."/>
            <person name="Shao Z."/>
        </authorList>
    </citation>
    <scope>NUCLEOTIDE SEQUENCE</scope>
    <source>
        <strain evidence="2">CMA-7</strain>
    </source>
</reference>
<name>A0ABT6FRP1_9FLAO</name>
<keyword evidence="3" id="KW-1185">Reference proteome</keyword>